<dbReference type="Pfam" id="PF00497">
    <property type="entry name" value="SBP_bac_3"/>
    <property type="match status" value="1"/>
</dbReference>
<name>A0ABV1RLE4_9ALTE</name>
<keyword evidence="1" id="KW-0732">Signal</keyword>
<comment type="caution">
    <text evidence="3">The sequence shown here is derived from an EMBL/GenBank/DDBJ whole genome shotgun (WGS) entry which is preliminary data.</text>
</comment>
<dbReference type="InterPro" id="IPR001638">
    <property type="entry name" value="Solute-binding_3/MltF_N"/>
</dbReference>
<sequence>MNIGKNLSLKSILVVPLLIFASLPNLAFATTTESHLKFVVPHFPPYTVIENGTLHGEGYKMATEALKQAKIAFSIKPVSNYGKAFAMLKSGHADGFFLASQNEQRDKIAVFSQSIVTNHWKWYVLKDIKDSPYSKYFKDNYRIASHLNANTHIWLKENGYRVEAVVDVASIALMLEKNRFEAVLLAEKVFEQTALQQNISLASFNQYLHSNRAFGIYISKKKVHKNPEIMRRLNQAILQIQTKHINQNSLSQ</sequence>
<keyword evidence="4" id="KW-1185">Reference proteome</keyword>
<accession>A0ABV1RLE4</accession>
<organism evidence="3 4">
    <name type="scientific">Catenovulum sediminis</name>
    <dbReference type="NCBI Taxonomy" id="1740262"/>
    <lineage>
        <taxon>Bacteria</taxon>
        <taxon>Pseudomonadati</taxon>
        <taxon>Pseudomonadota</taxon>
        <taxon>Gammaproteobacteria</taxon>
        <taxon>Alteromonadales</taxon>
        <taxon>Alteromonadaceae</taxon>
        <taxon>Catenovulum</taxon>
    </lineage>
</organism>
<protein>
    <submittedName>
        <fullName evidence="3">Transporter substrate-binding domain-containing protein</fullName>
    </submittedName>
</protein>
<feature type="signal peptide" evidence="1">
    <location>
        <begin position="1"/>
        <end position="27"/>
    </location>
</feature>
<dbReference type="Gene3D" id="3.40.190.10">
    <property type="entry name" value="Periplasmic binding protein-like II"/>
    <property type="match status" value="2"/>
</dbReference>
<feature type="chain" id="PRO_5047497512" evidence="1">
    <location>
        <begin position="28"/>
        <end position="252"/>
    </location>
</feature>
<dbReference type="SUPFAM" id="SSF53850">
    <property type="entry name" value="Periplasmic binding protein-like II"/>
    <property type="match status" value="1"/>
</dbReference>
<evidence type="ECO:0000313" key="4">
    <source>
        <dbReference type="Proteomes" id="UP001467690"/>
    </source>
</evidence>
<reference evidence="3 4" key="1">
    <citation type="submission" date="2024-06" db="EMBL/GenBank/DDBJ databases">
        <authorList>
            <person name="Chen R.Y."/>
        </authorList>
    </citation>
    <scope>NUCLEOTIDE SEQUENCE [LARGE SCALE GENOMIC DNA]</scope>
    <source>
        <strain evidence="3 4">D2</strain>
    </source>
</reference>
<evidence type="ECO:0000256" key="1">
    <source>
        <dbReference type="SAM" id="SignalP"/>
    </source>
</evidence>
<evidence type="ECO:0000259" key="2">
    <source>
        <dbReference type="Pfam" id="PF00497"/>
    </source>
</evidence>
<feature type="domain" description="Solute-binding protein family 3/N-terminal" evidence="2">
    <location>
        <begin position="40"/>
        <end position="243"/>
    </location>
</feature>
<dbReference type="Proteomes" id="UP001467690">
    <property type="component" value="Unassembled WGS sequence"/>
</dbReference>
<proteinExistence type="predicted"/>
<gene>
    <name evidence="3" type="ORF">ABS311_16885</name>
</gene>
<dbReference type="EMBL" id="JBELOE010000265">
    <property type="protein sequence ID" value="MER2493556.1"/>
    <property type="molecule type" value="Genomic_DNA"/>
</dbReference>
<dbReference type="RefSeq" id="WP_350402678.1">
    <property type="nucleotide sequence ID" value="NZ_JBELOE010000265.1"/>
</dbReference>
<evidence type="ECO:0000313" key="3">
    <source>
        <dbReference type="EMBL" id="MER2493556.1"/>
    </source>
</evidence>